<proteinExistence type="predicted"/>
<dbReference type="SUPFAM" id="SSF51395">
    <property type="entry name" value="FMN-linked oxidoreductases"/>
    <property type="match status" value="1"/>
</dbReference>
<protein>
    <recommendedName>
        <fullName evidence="2">FMN-dependent dehydrogenase domain-containing protein</fullName>
    </recommendedName>
</protein>
<evidence type="ECO:0000313" key="3">
    <source>
        <dbReference type="EMBL" id="GAH34467.1"/>
    </source>
</evidence>
<feature type="domain" description="FMN-dependent dehydrogenase" evidence="2">
    <location>
        <begin position="1"/>
        <end position="42"/>
    </location>
</feature>
<organism evidence="3">
    <name type="scientific">marine sediment metagenome</name>
    <dbReference type="NCBI Taxonomy" id="412755"/>
    <lineage>
        <taxon>unclassified sequences</taxon>
        <taxon>metagenomes</taxon>
        <taxon>ecological metagenomes</taxon>
    </lineage>
</organism>
<evidence type="ECO:0000256" key="1">
    <source>
        <dbReference type="ARBA" id="ARBA00001917"/>
    </source>
</evidence>
<reference evidence="3" key="1">
    <citation type="journal article" date="2014" name="Front. Microbiol.">
        <title>High frequency of phylogenetically diverse reductive dehalogenase-homologous genes in deep subseafloor sedimentary metagenomes.</title>
        <authorList>
            <person name="Kawai M."/>
            <person name="Futagami T."/>
            <person name="Toyoda A."/>
            <person name="Takaki Y."/>
            <person name="Nishi S."/>
            <person name="Hori S."/>
            <person name="Arai W."/>
            <person name="Tsubouchi T."/>
            <person name="Morono Y."/>
            <person name="Uchiyama I."/>
            <person name="Ito T."/>
            <person name="Fujiyama A."/>
            <person name="Inagaki F."/>
            <person name="Takami H."/>
        </authorList>
    </citation>
    <scope>NUCLEOTIDE SEQUENCE</scope>
    <source>
        <strain evidence="3">Expedition CK06-06</strain>
    </source>
</reference>
<dbReference type="Pfam" id="PF01070">
    <property type="entry name" value="FMN_dh"/>
    <property type="match status" value="1"/>
</dbReference>
<dbReference type="Gene3D" id="3.20.20.70">
    <property type="entry name" value="Aldolase class I"/>
    <property type="match status" value="1"/>
</dbReference>
<dbReference type="GO" id="GO:0016491">
    <property type="term" value="F:oxidoreductase activity"/>
    <property type="evidence" value="ECO:0007669"/>
    <property type="project" value="InterPro"/>
</dbReference>
<accession>X1EPI7</accession>
<dbReference type="EMBL" id="BARU01011893">
    <property type="protein sequence ID" value="GAH34467.1"/>
    <property type="molecule type" value="Genomic_DNA"/>
</dbReference>
<name>X1EPI7_9ZZZZ</name>
<evidence type="ECO:0000259" key="2">
    <source>
        <dbReference type="Pfam" id="PF01070"/>
    </source>
</evidence>
<dbReference type="InterPro" id="IPR013785">
    <property type="entry name" value="Aldolase_TIM"/>
</dbReference>
<comment type="cofactor">
    <cofactor evidence="1">
        <name>FMN</name>
        <dbReference type="ChEBI" id="CHEBI:58210"/>
    </cofactor>
</comment>
<dbReference type="InterPro" id="IPR000262">
    <property type="entry name" value="FMN-dep_DH"/>
</dbReference>
<feature type="non-terminal residue" evidence="3">
    <location>
        <position position="1"/>
    </location>
</feature>
<sequence>YGLGAYGEQGVYRVLEIIQKELDLSMAFCGKVNIQDIDKSILR</sequence>
<comment type="caution">
    <text evidence="3">The sequence shown here is derived from an EMBL/GenBank/DDBJ whole genome shotgun (WGS) entry which is preliminary data.</text>
</comment>
<dbReference type="AlphaFoldDB" id="X1EPI7"/>
<gene>
    <name evidence="3" type="ORF">S03H2_22167</name>
</gene>